<reference evidence="1 2" key="1">
    <citation type="submission" date="2017-03" db="EMBL/GenBank/DDBJ databases">
        <title>Isolation of Levoglucosan Utilizing Bacteria.</title>
        <authorList>
            <person name="Arya A.S."/>
        </authorList>
    </citation>
    <scope>NUCLEOTIDE SEQUENCE [LARGE SCALE GENOMIC DNA]</scope>
    <source>
        <strain evidence="1 2">MEC069</strain>
    </source>
</reference>
<evidence type="ECO:0000313" key="1">
    <source>
        <dbReference type="EMBL" id="TFE87555.1"/>
    </source>
</evidence>
<dbReference type="EMBL" id="MYFO01000013">
    <property type="protein sequence ID" value="TFE87555.1"/>
    <property type="molecule type" value="Genomic_DNA"/>
</dbReference>
<evidence type="ECO:0008006" key="3">
    <source>
        <dbReference type="Google" id="ProtNLM"/>
    </source>
</evidence>
<name>A0A4Y8Q1C9_9BACL</name>
<evidence type="ECO:0000313" key="2">
    <source>
        <dbReference type="Proteomes" id="UP000298246"/>
    </source>
</evidence>
<sequence length="85" mass="9758">MKIDYYEAETDGETQVAQVGVQFEDEPDALYVAELKMIGGVARTWTLYYNGFDCSYAFRREEQEQLCAYLNEKGVAVRLAERDEG</sequence>
<dbReference type="OrthoDB" id="2621128at2"/>
<keyword evidence="2" id="KW-1185">Reference proteome</keyword>
<dbReference type="Proteomes" id="UP000298246">
    <property type="component" value="Unassembled WGS sequence"/>
</dbReference>
<comment type="caution">
    <text evidence="1">The sequence shown here is derived from an EMBL/GenBank/DDBJ whole genome shotgun (WGS) entry which is preliminary data.</text>
</comment>
<protein>
    <recommendedName>
        <fullName evidence="3">Phage protein</fullName>
    </recommendedName>
</protein>
<dbReference type="AlphaFoldDB" id="A0A4Y8Q1C9"/>
<accession>A0A4Y8Q1C9</accession>
<organism evidence="1 2">
    <name type="scientific">Paenibacillus athensensis</name>
    <dbReference type="NCBI Taxonomy" id="1967502"/>
    <lineage>
        <taxon>Bacteria</taxon>
        <taxon>Bacillati</taxon>
        <taxon>Bacillota</taxon>
        <taxon>Bacilli</taxon>
        <taxon>Bacillales</taxon>
        <taxon>Paenibacillaceae</taxon>
        <taxon>Paenibacillus</taxon>
    </lineage>
</organism>
<proteinExistence type="predicted"/>
<dbReference type="RefSeq" id="WP_134753109.1">
    <property type="nucleotide sequence ID" value="NZ_MYFO02000010.1"/>
</dbReference>
<gene>
    <name evidence="1" type="ORF">B5M42_12065</name>
</gene>